<dbReference type="AlphaFoldDB" id="A0AA88YD45"/>
<sequence length="355" mass="41591">RMTYKRRFNSRIVLFLLTCCSVIVYVFLVPNFKHVDELEHSDVEIPQFSQILSSKDVFTRSGNKRIVDVKTFPENDHKRVIDAAKHITRDNKTLLVSFINNAFLPFAYSWFCNTKPMGIHDQVLVIAADYETEQELRKNVPSIEVVSVTGYKVKGSQNFTHAGYVRLGIKRTEMVKWILNENIGIFIIEFDCLWVKNPIAKMKSYNNYDLTITQVIGREPGNVAIGFYYMSPSDRMKKLWNELDRRLKVLDAKLQKLPSGKKVHYEDNDQTYLHKLLDEKYGGVRMKIVSQYEFPDGKWYGFTKAEREKYRPYIINNNWLIGTDTKIQRAKTWGHWFLKSDGTCDEDQVKKIVEL</sequence>
<protein>
    <recommendedName>
        <fullName evidence="2">Nucleotide-diphospho-sugar transferase domain-containing protein</fullName>
    </recommendedName>
</protein>
<dbReference type="InterPro" id="IPR005069">
    <property type="entry name" value="Nucl-diP-sugar_transferase"/>
</dbReference>
<evidence type="ECO:0000256" key="1">
    <source>
        <dbReference type="SAM" id="Phobius"/>
    </source>
</evidence>
<feature type="non-terminal residue" evidence="3">
    <location>
        <position position="1"/>
    </location>
</feature>
<evidence type="ECO:0000259" key="2">
    <source>
        <dbReference type="Pfam" id="PF03407"/>
    </source>
</evidence>
<dbReference type="PANTHER" id="PTHR47032:SF1">
    <property type="entry name" value="UDP-D-XYLOSE:L-FUCOSE ALPHA-1,3-D-XYLOSYLTRANSFERASE-RELATED"/>
    <property type="match status" value="1"/>
</dbReference>
<accession>A0AA88YD45</accession>
<comment type="caution">
    <text evidence="3">The sequence shown here is derived from an EMBL/GenBank/DDBJ whole genome shotgun (WGS) entry which is preliminary data.</text>
</comment>
<feature type="transmembrane region" description="Helical" evidence="1">
    <location>
        <begin position="12"/>
        <end position="32"/>
    </location>
</feature>
<dbReference type="GO" id="GO:0016757">
    <property type="term" value="F:glycosyltransferase activity"/>
    <property type="evidence" value="ECO:0007669"/>
    <property type="project" value="TreeGrafter"/>
</dbReference>
<gene>
    <name evidence="3" type="ORF">FSP39_000426</name>
</gene>
<feature type="domain" description="Nucleotide-diphospho-sugar transferase" evidence="2">
    <location>
        <begin position="119"/>
        <end position="329"/>
    </location>
</feature>
<organism evidence="3 4">
    <name type="scientific">Pinctada imbricata</name>
    <name type="common">Atlantic pearl-oyster</name>
    <name type="synonym">Pinctada martensii</name>
    <dbReference type="NCBI Taxonomy" id="66713"/>
    <lineage>
        <taxon>Eukaryota</taxon>
        <taxon>Metazoa</taxon>
        <taxon>Spiralia</taxon>
        <taxon>Lophotrochozoa</taxon>
        <taxon>Mollusca</taxon>
        <taxon>Bivalvia</taxon>
        <taxon>Autobranchia</taxon>
        <taxon>Pteriomorphia</taxon>
        <taxon>Pterioida</taxon>
        <taxon>Pterioidea</taxon>
        <taxon>Pteriidae</taxon>
        <taxon>Pinctada</taxon>
    </lineage>
</organism>
<keyword evidence="1" id="KW-1133">Transmembrane helix</keyword>
<dbReference type="Proteomes" id="UP001186944">
    <property type="component" value="Unassembled WGS sequence"/>
</dbReference>
<evidence type="ECO:0000313" key="4">
    <source>
        <dbReference type="Proteomes" id="UP001186944"/>
    </source>
</evidence>
<dbReference type="InterPro" id="IPR052636">
    <property type="entry name" value="UDP-D-xylose:L-fucose_XylT"/>
</dbReference>
<name>A0AA88YD45_PINIB</name>
<keyword evidence="1" id="KW-0472">Membrane</keyword>
<dbReference type="Pfam" id="PF03407">
    <property type="entry name" value="Nucleotid_trans"/>
    <property type="match status" value="1"/>
</dbReference>
<proteinExistence type="predicted"/>
<evidence type="ECO:0000313" key="3">
    <source>
        <dbReference type="EMBL" id="KAK3099165.1"/>
    </source>
</evidence>
<dbReference type="GO" id="GO:0005794">
    <property type="term" value="C:Golgi apparatus"/>
    <property type="evidence" value="ECO:0007669"/>
    <property type="project" value="TreeGrafter"/>
</dbReference>
<keyword evidence="4" id="KW-1185">Reference proteome</keyword>
<dbReference type="EMBL" id="VSWD01000006">
    <property type="protein sequence ID" value="KAK3099165.1"/>
    <property type="molecule type" value="Genomic_DNA"/>
</dbReference>
<dbReference type="PANTHER" id="PTHR47032">
    <property type="entry name" value="UDP-D-XYLOSE:L-FUCOSE ALPHA-1,3-D-XYLOSYLTRANSFERASE-RELATED"/>
    <property type="match status" value="1"/>
</dbReference>
<keyword evidence="1" id="KW-0812">Transmembrane</keyword>
<reference evidence="3" key="1">
    <citation type="submission" date="2019-08" db="EMBL/GenBank/DDBJ databases">
        <title>The improved chromosome-level genome for the pearl oyster Pinctada fucata martensii using PacBio sequencing and Hi-C.</title>
        <authorList>
            <person name="Zheng Z."/>
        </authorList>
    </citation>
    <scope>NUCLEOTIDE SEQUENCE</scope>
    <source>
        <strain evidence="3">ZZ-2019</strain>
        <tissue evidence="3">Adductor muscle</tissue>
    </source>
</reference>